<gene>
    <name evidence="2" type="ORF">NW762_005488</name>
</gene>
<keyword evidence="3" id="KW-1185">Reference proteome</keyword>
<dbReference type="Gene3D" id="3.30.470.20">
    <property type="entry name" value="ATP-grasp fold, B domain"/>
    <property type="match status" value="1"/>
</dbReference>
<dbReference type="PANTHER" id="PTHR47551">
    <property type="entry name" value="TUBULIN--TYROSINE LIGASE PBY1-RELATED"/>
    <property type="match status" value="1"/>
</dbReference>
<evidence type="ECO:0000313" key="3">
    <source>
        <dbReference type="Proteomes" id="UP001152049"/>
    </source>
</evidence>
<dbReference type="PANTHER" id="PTHR47551:SF1">
    <property type="entry name" value="TUBULIN--TYROSINE LIGASE PBY1-RELATED"/>
    <property type="match status" value="1"/>
</dbReference>
<sequence length="477" mass="53831">MDVYIKGANSWLDDHVKACIQRHIPHAAFYDDFADFPSDADEVFELCDGWELNKHFAALNRARNGLINAYPNSDALARKDHLAKVVDYWVTKRPDSILRGHSPATVKLSLDYSEYVEDSLAAADDLTLLYSLEDNESKDASERDWWILKPAMIDCGHGIRIFSTIDELASNLELAADISEEEFDTEEDAETTDSKSEGDDTPDDFTPSLRAPGLDSLDALITATGKLSVNSASRKDKKNTTLENLVIDENERIPSALLRDFVAQQYIVSIPPLEGRKWHVRAYVLSMGRLRVHVFKEMLALLALQDYEPPWKNPSLKSSLTNTALQDEDEFTSKESMREFWKLPDDMLPGDWKNSVFDQACKISGELLRAAAHTMADKFTPLDKCFELFALDFLIDTNGVAWLLEVNETPAFYQHEYAGELAQRLMESLVCVALEHMRKAKMDDPQNKAARERMVEVLDASTELAKSNITEILPGDL</sequence>
<reference evidence="2" key="1">
    <citation type="submission" date="2022-09" db="EMBL/GenBank/DDBJ databases">
        <title>Fusarium specimens isolated from Avocado Roots.</title>
        <authorList>
            <person name="Stajich J."/>
            <person name="Roper C."/>
            <person name="Heimlech-Rivalta G."/>
        </authorList>
    </citation>
    <scope>NUCLEOTIDE SEQUENCE</scope>
    <source>
        <strain evidence="2">CF00136</strain>
    </source>
</reference>
<dbReference type="AlphaFoldDB" id="A0A9W8VFX1"/>
<evidence type="ECO:0000256" key="1">
    <source>
        <dbReference type="SAM" id="MobiDB-lite"/>
    </source>
</evidence>
<evidence type="ECO:0008006" key="4">
    <source>
        <dbReference type="Google" id="ProtNLM"/>
    </source>
</evidence>
<dbReference type="Proteomes" id="UP001152049">
    <property type="component" value="Unassembled WGS sequence"/>
</dbReference>
<accession>A0A9W8VFX1</accession>
<feature type="region of interest" description="Disordered" evidence="1">
    <location>
        <begin position="180"/>
        <end position="212"/>
    </location>
</feature>
<comment type="caution">
    <text evidence="2">The sequence shown here is derived from an EMBL/GenBank/DDBJ whole genome shotgun (WGS) entry which is preliminary data.</text>
</comment>
<dbReference type="SUPFAM" id="SSF56059">
    <property type="entry name" value="Glutathione synthetase ATP-binding domain-like"/>
    <property type="match status" value="1"/>
</dbReference>
<dbReference type="InterPro" id="IPR027746">
    <property type="entry name" value="TTL"/>
</dbReference>
<name>A0A9W8VFX1_9HYPO</name>
<dbReference type="InterPro" id="IPR004344">
    <property type="entry name" value="TTL/TTLL_fam"/>
</dbReference>
<evidence type="ECO:0000313" key="2">
    <source>
        <dbReference type="EMBL" id="KAJ4264292.1"/>
    </source>
</evidence>
<dbReference type="OrthoDB" id="202825at2759"/>
<organism evidence="2 3">
    <name type="scientific">Fusarium torreyae</name>
    <dbReference type="NCBI Taxonomy" id="1237075"/>
    <lineage>
        <taxon>Eukaryota</taxon>
        <taxon>Fungi</taxon>
        <taxon>Dikarya</taxon>
        <taxon>Ascomycota</taxon>
        <taxon>Pezizomycotina</taxon>
        <taxon>Sordariomycetes</taxon>
        <taxon>Hypocreomycetidae</taxon>
        <taxon>Hypocreales</taxon>
        <taxon>Nectriaceae</taxon>
        <taxon>Fusarium</taxon>
    </lineage>
</organism>
<feature type="compositionally biased region" description="Acidic residues" evidence="1">
    <location>
        <begin position="180"/>
        <end position="191"/>
    </location>
</feature>
<dbReference type="Pfam" id="PF03133">
    <property type="entry name" value="TTL"/>
    <property type="match status" value="1"/>
</dbReference>
<protein>
    <recommendedName>
        <fullName evidence="4">Tubulin-tyrosine ligase</fullName>
    </recommendedName>
</protein>
<proteinExistence type="predicted"/>
<dbReference type="PROSITE" id="PS51221">
    <property type="entry name" value="TTL"/>
    <property type="match status" value="1"/>
</dbReference>
<dbReference type="EMBL" id="JAOQAZ010000008">
    <property type="protein sequence ID" value="KAJ4264292.1"/>
    <property type="molecule type" value="Genomic_DNA"/>
</dbReference>
<dbReference type="GO" id="GO:0000932">
    <property type="term" value="C:P-body"/>
    <property type="evidence" value="ECO:0007669"/>
    <property type="project" value="TreeGrafter"/>
</dbReference>